<dbReference type="EMBL" id="CH902618">
    <property type="protein sequence ID" value="EDV40377.1"/>
    <property type="molecule type" value="Genomic_DNA"/>
</dbReference>
<evidence type="ECO:0000313" key="3">
    <source>
        <dbReference type="Proteomes" id="UP000007801"/>
    </source>
</evidence>
<gene>
    <name evidence="2" type="primary">Dana\GF10478</name>
    <name evidence="2" type="synonym">dana_GLEANR_10432</name>
    <name evidence="2" type="ORF">GF10478</name>
</gene>
<keyword evidence="1" id="KW-0472">Membrane</keyword>
<dbReference type="OMA" id="EWYIVRY"/>
<feature type="transmembrane region" description="Helical" evidence="1">
    <location>
        <begin position="20"/>
        <end position="40"/>
    </location>
</feature>
<dbReference type="GeneID" id="6493348"/>
<protein>
    <submittedName>
        <fullName evidence="2">Uncharacterized protein</fullName>
    </submittedName>
</protein>
<organism evidence="2 3">
    <name type="scientific">Drosophila ananassae</name>
    <name type="common">Fruit fly</name>
    <dbReference type="NCBI Taxonomy" id="7217"/>
    <lineage>
        <taxon>Eukaryota</taxon>
        <taxon>Metazoa</taxon>
        <taxon>Ecdysozoa</taxon>
        <taxon>Arthropoda</taxon>
        <taxon>Hexapoda</taxon>
        <taxon>Insecta</taxon>
        <taxon>Pterygota</taxon>
        <taxon>Neoptera</taxon>
        <taxon>Endopterygota</taxon>
        <taxon>Diptera</taxon>
        <taxon>Brachycera</taxon>
        <taxon>Muscomorpha</taxon>
        <taxon>Ephydroidea</taxon>
        <taxon>Drosophilidae</taxon>
        <taxon>Drosophila</taxon>
        <taxon>Sophophora</taxon>
    </lineage>
</organism>
<keyword evidence="1" id="KW-1133">Transmembrane helix</keyword>
<name>B3M415_DROAN</name>
<keyword evidence="3" id="KW-1185">Reference proteome</keyword>
<dbReference type="eggNOG" id="ENOG502T8RB">
    <property type="taxonomic scope" value="Eukaryota"/>
</dbReference>
<dbReference type="InParanoid" id="B3M415"/>
<dbReference type="KEGG" id="dan:6493348"/>
<dbReference type="Proteomes" id="UP000007801">
    <property type="component" value="Unassembled WGS sequence"/>
</dbReference>
<dbReference type="PhylomeDB" id="B3M415"/>
<evidence type="ECO:0000313" key="2">
    <source>
        <dbReference type="EMBL" id="EDV40377.1"/>
    </source>
</evidence>
<dbReference type="HOGENOM" id="CLU_2471380_0_0_1"/>
<proteinExistence type="predicted"/>
<keyword evidence="1" id="KW-0812">Transmembrane</keyword>
<dbReference type="AlphaFoldDB" id="B3M415"/>
<evidence type="ECO:0000256" key="1">
    <source>
        <dbReference type="SAM" id="Phobius"/>
    </source>
</evidence>
<dbReference type="OrthoDB" id="7907323at2759"/>
<accession>B3M415</accession>
<sequence length="88" mass="10163">MDLMELLHQLAWNAFDIFKIYIKFALLTLVFYLIAEWYILRYGAELEAQLDAHLAEGAPLQGQSPGERPESNSTLSKVLRFVVNFFIL</sequence>
<reference evidence="2 3" key="1">
    <citation type="journal article" date="2007" name="Nature">
        <title>Evolution of genes and genomes on the Drosophila phylogeny.</title>
        <authorList>
            <consortium name="Drosophila 12 Genomes Consortium"/>
            <person name="Clark A.G."/>
            <person name="Eisen M.B."/>
            <person name="Smith D.R."/>
            <person name="Bergman C.M."/>
            <person name="Oliver B."/>
            <person name="Markow T.A."/>
            <person name="Kaufman T.C."/>
            <person name="Kellis M."/>
            <person name="Gelbart W."/>
            <person name="Iyer V.N."/>
            <person name="Pollard D.A."/>
            <person name="Sackton T.B."/>
            <person name="Larracuente A.M."/>
            <person name="Singh N.D."/>
            <person name="Abad J.P."/>
            <person name="Abt D.N."/>
            <person name="Adryan B."/>
            <person name="Aguade M."/>
            <person name="Akashi H."/>
            <person name="Anderson W.W."/>
            <person name="Aquadro C.F."/>
            <person name="Ardell D.H."/>
            <person name="Arguello R."/>
            <person name="Artieri C.G."/>
            <person name="Barbash D.A."/>
            <person name="Barker D."/>
            <person name="Barsanti P."/>
            <person name="Batterham P."/>
            <person name="Batzoglou S."/>
            <person name="Begun D."/>
            <person name="Bhutkar A."/>
            <person name="Blanco E."/>
            <person name="Bosak S.A."/>
            <person name="Bradley R.K."/>
            <person name="Brand A.D."/>
            <person name="Brent M.R."/>
            <person name="Brooks A.N."/>
            <person name="Brown R.H."/>
            <person name="Butlin R.K."/>
            <person name="Caggese C."/>
            <person name="Calvi B.R."/>
            <person name="Bernardo de Carvalho A."/>
            <person name="Caspi A."/>
            <person name="Castrezana S."/>
            <person name="Celniker S.E."/>
            <person name="Chang J.L."/>
            <person name="Chapple C."/>
            <person name="Chatterji S."/>
            <person name="Chinwalla A."/>
            <person name="Civetta A."/>
            <person name="Clifton S.W."/>
            <person name="Comeron J.M."/>
            <person name="Costello J.C."/>
            <person name="Coyne J.A."/>
            <person name="Daub J."/>
            <person name="David R.G."/>
            <person name="Delcher A.L."/>
            <person name="Delehaunty K."/>
            <person name="Do C.B."/>
            <person name="Ebling H."/>
            <person name="Edwards K."/>
            <person name="Eickbush T."/>
            <person name="Evans J.D."/>
            <person name="Filipski A."/>
            <person name="Findeiss S."/>
            <person name="Freyhult E."/>
            <person name="Fulton L."/>
            <person name="Fulton R."/>
            <person name="Garcia A.C."/>
            <person name="Gardiner A."/>
            <person name="Garfield D.A."/>
            <person name="Garvin B.E."/>
            <person name="Gibson G."/>
            <person name="Gilbert D."/>
            <person name="Gnerre S."/>
            <person name="Godfrey J."/>
            <person name="Good R."/>
            <person name="Gotea V."/>
            <person name="Gravely B."/>
            <person name="Greenberg A.J."/>
            <person name="Griffiths-Jones S."/>
            <person name="Gross S."/>
            <person name="Guigo R."/>
            <person name="Gustafson E.A."/>
            <person name="Haerty W."/>
            <person name="Hahn M.W."/>
            <person name="Halligan D.L."/>
            <person name="Halpern A.L."/>
            <person name="Halter G.M."/>
            <person name="Han M.V."/>
            <person name="Heger A."/>
            <person name="Hillier L."/>
            <person name="Hinrichs A.S."/>
            <person name="Holmes I."/>
            <person name="Hoskins R.A."/>
            <person name="Hubisz M.J."/>
            <person name="Hultmark D."/>
            <person name="Huntley M.A."/>
            <person name="Jaffe D.B."/>
            <person name="Jagadeeshan S."/>
            <person name="Jeck W.R."/>
            <person name="Johnson J."/>
            <person name="Jones C.D."/>
            <person name="Jordan W.C."/>
            <person name="Karpen G.H."/>
            <person name="Kataoka E."/>
            <person name="Keightley P.D."/>
            <person name="Kheradpour P."/>
            <person name="Kirkness E.F."/>
            <person name="Koerich L.B."/>
            <person name="Kristiansen K."/>
            <person name="Kudrna D."/>
            <person name="Kulathinal R.J."/>
            <person name="Kumar S."/>
            <person name="Kwok R."/>
            <person name="Lander E."/>
            <person name="Langley C.H."/>
            <person name="Lapoint R."/>
            <person name="Lazzaro B.P."/>
            <person name="Lee S.J."/>
            <person name="Levesque L."/>
            <person name="Li R."/>
            <person name="Lin C.F."/>
            <person name="Lin M.F."/>
            <person name="Lindblad-Toh K."/>
            <person name="Llopart A."/>
            <person name="Long M."/>
            <person name="Low L."/>
            <person name="Lozovsky E."/>
            <person name="Lu J."/>
            <person name="Luo M."/>
            <person name="Machado C.A."/>
            <person name="Makalowski W."/>
            <person name="Marzo M."/>
            <person name="Matsuda M."/>
            <person name="Matzkin L."/>
            <person name="McAllister B."/>
            <person name="McBride C.S."/>
            <person name="McKernan B."/>
            <person name="McKernan K."/>
            <person name="Mendez-Lago M."/>
            <person name="Minx P."/>
            <person name="Mollenhauer M.U."/>
            <person name="Montooth K."/>
            <person name="Mount S.M."/>
            <person name="Mu X."/>
            <person name="Myers E."/>
            <person name="Negre B."/>
            <person name="Newfeld S."/>
            <person name="Nielsen R."/>
            <person name="Noor M.A."/>
            <person name="O'Grady P."/>
            <person name="Pachter L."/>
            <person name="Papaceit M."/>
            <person name="Parisi M.J."/>
            <person name="Parisi M."/>
            <person name="Parts L."/>
            <person name="Pedersen J.S."/>
            <person name="Pesole G."/>
            <person name="Phillippy A.M."/>
            <person name="Ponting C.P."/>
            <person name="Pop M."/>
            <person name="Porcelli D."/>
            <person name="Powell J.R."/>
            <person name="Prohaska S."/>
            <person name="Pruitt K."/>
            <person name="Puig M."/>
            <person name="Quesneville H."/>
            <person name="Ram K.R."/>
            <person name="Rand D."/>
            <person name="Rasmussen M.D."/>
            <person name="Reed L.K."/>
            <person name="Reenan R."/>
            <person name="Reily A."/>
            <person name="Remington K.A."/>
            <person name="Rieger T.T."/>
            <person name="Ritchie M.G."/>
            <person name="Robin C."/>
            <person name="Rogers Y.H."/>
            <person name="Rohde C."/>
            <person name="Rozas J."/>
            <person name="Rubenfield M.J."/>
            <person name="Ruiz A."/>
            <person name="Russo S."/>
            <person name="Salzberg S.L."/>
            <person name="Sanchez-Gracia A."/>
            <person name="Saranga D.J."/>
            <person name="Sato H."/>
            <person name="Schaeffer S.W."/>
            <person name="Schatz M.C."/>
            <person name="Schlenke T."/>
            <person name="Schwartz R."/>
            <person name="Segarra C."/>
            <person name="Singh R.S."/>
            <person name="Sirot L."/>
            <person name="Sirota M."/>
            <person name="Sisneros N.B."/>
            <person name="Smith C.D."/>
            <person name="Smith T.F."/>
            <person name="Spieth J."/>
            <person name="Stage D.E."/>
            <person name="Stark A."/>
            <person name="Stephan W."/>
            <person name="Strausberg R.L."/>
            <person name="Strempel S."/>
            <person name="Sturgill D."/>
            <person name="Sutton G."/>
            <person name="Sutton G.G."/>
            <person name="Tao W."/>
            <person name="Teichmann S."/>
            <person name="Tobari Y.N."/>
            <person name="Tomimura Y."/>
            <person name="Tsolas J.M."/>
            <person name="Valente V.L."/>
            <person name="Venter E."/>
            <person name="Venter J.C."/>
            <person name="Vicario S."/>
            <person name="Vieira F.G."/>
            <person name="Vilella A.J."/>
            <person name="Villasante A."/>
            <person name="Walenz B."/>
            <person name="Wang J."/>
            <person name="Wasserman M."/>
            <person name="Watts T."/>
            <person name="Wilson D."/>
            <person name="Wilson R.K."/>
            <person name="Wing R.A."/>
            <person name="Wolfner M.F."/>
            <person name="Wong A."/>
            <person name="Wong G.K."/>
            <person name="Wu C.I."/>
            <person name="Wu G."/>
            <person name="Yamamoto D."/>
            <person name="Yang H.P."/>
            <person name="Yang S.P."/>
            <person name="Yorke J.A."/>
            <person name="Yoshida K."/>
            <person name="Zdobnov E."/>
            <person name="Zhang P."/>
            <person name="Zhang Y."/>
            <person name="Zimin A.V."/>
            <person name="Baldwin J."/>
            <person name="Abdouelleil A."/>
            <person name="Abdulkadir J."/>
            <person name="Abebe A."/>
            <person name="Abera B."/>
            <person name="Abreu J."/>
            <person name="Acer S.C."/>
            <person name="Aftuck L."/>
            <person name="Alexander A."/>
            <person name="An P."/>
            <person name="Anderson E."/>
            <person name="Anderson S."/>
            <person name="Arachi H."/>
            <person name="Azer M."/>
            <person name="Bachantsang P."/>
            <person name="Barry A."/>
            <person name="Bayul T."/>
            <person name="Berlin A."/>
            <person name="Bessette D."/>
            <person name="Bloom T."/>
            <person name="Blye J."/>
            <person name="Boguslavskiy L."/>
            <person name="Bonnet C."/>
            <person name="Boukhgalter B."/>
            <person name="Bourzgui I."/>
            <person name="Brown A."/>
            <person name="Cahill P."/>
            <person name="Channer S."/>
            <person name="Cheshatsang Y."/>
            <person name="Chuda L."/>
            <person name="Citroen M."/>
            <person name="Collymore A."/>
            <person name="Cooke P."/>
            <person name="Costello M."/>
            <person name="D'Aco K."/>
            <person name="Daza R."/>
            <person name="De Haan G."/>
            <person name="DeGray S."/>
            <person name="DeMaso C."/>
            <person name="Dhargay N."/>
            <person name="Dooley K."/>
            <person name="Dooley E."/>
            <person name="Doricent M."/>
            <person name="Dorje P."/>
            <person name="Dorjee K."/>
            <person name="Dupes A."/>
            <person name="Elong R."/>
            <person name="Falk J."/>
            <person name="Farina A."/>
            <person name="Faro S."/>
            <person name="Ferguson D."/>
            <person name="Fisher S."/>
            <person name="Foley C.D."/>
            <person name="Franke A."/>
            <person name="Friedrich D."/>
            <person name="Gadbois L."/>
            <person name="Gearin G."/>
            <person name="Gearin C.R."/>
            <person name="Giannoukos G."/>
            <person name="Goode T."/>
            <person name="Graham J."/>
            <person name="Grandbois E."/>
            <person name="Grewal S."/>
            <person name="Gyaltsen K."/>
            <person name="Hafez N."/>
            <person name="Hagos B."/>
            <person name="Hall J."/>
            <person name="Henson C."/>
            <person name="Hollinger A."/>
            <person name="Honan T."/>
            <person name="Huard M.D."/>
            <person name="Hughes L."/>
            <person name="Hurhula B."/>
            <person name="Husby M.E."/>
            <person name="Kamat A."/>
            <person name="Kanga B."/>
            <person name="Kashin S."/>
            <person name="Khazanovich D."/>
            <person name="Kisner P."/>
            <person name="Lance K."/>
            <person name="Lara M."/>
            <person name="Lee W."/>
            <person name="Lennon N."/>
            <person name="Letendre F."/>
            <person name="LeVine R."/>
            <person name="Lipovsky A."/>
            <person name="Liu X."/>
            <person name="Liu J."/>
            <person name="Liu S."/>
            <person name="Lokyitsang T."/>
            <person name="Lokyitsang Y."/>
            <person name="Lubonja R."/>
            <person name="Lui A."/>
            <person name="MacDonald P."/>
            <person name="Magnisalis V."/>
            <person name="Maru K."/>
            <person name="Matthews C."/>
            <person name="McCusker W."/>
            <person name="McDonough S."/>
            <person name="Mehta T."/>
            <person name="Meldrim J."/>
            <person name="Meneus L."/>
            <person name="Mihai O."/>
            <person name="Mihalev A."/>
            <person name="Mihova T."/>
            <person name="Mittelman R."/>
            <person name="Mlenga V."/>
            <person name="Montmayeur A."/>
            <person name="Mulrain L."/>
            <person name="Navidi A."/>
            <person name="Naylor J."/>
            <person name="Negash T."/>
            <person name="Nguyen T."/>
            <person name="Nguyen N."/>
            <person name="Nicol R."/>
            <person name="Norbu C."/>
            <person name="Norbu N."/>
            <person name="Novod N."/>
            <person name="O'Neill B."/>
            <person name="Osman S."/>
            <person name="Markiewicz E."/>
            <person name="Oyono O.L."/>
            <person name="Patti C."/>
            <person name="Phunkhang P."/>
            <person name="Pierre F."/>
            <person name="Priest M."/>
            <person name="Raghuraman S."/>
            <person name="Rege F."/>
            <person name="Reyes R."/>
            <person name="Rise C."/>
            <person name="Rogov P."/>
            <person name="Ross K."/>
            <person name="Ryan E."/>
            <person name="Settipalli S."/>
            <person name="Shea T."/>
            <person name="Sherpa N."/>
            <person name="Shi L."/>
            <person name="Shih D."/>
            <person name="Sparrow T."/>
            <person name="Spaulding J."/>
            <person name="Stalker J."/>
            <person name="Stange-Thomann N."/>
            <person name="Stavropoulos S."/>
            <person name="Stone C."/>
            <person name="Strader C."/>
            <person name="Tesfaye S."/>
            <person name="Thomson T."/>
            <person name="Thoulutsang Y."/>
            <person name="Thoulutsang D."/>
            <person name="Topham K."/>
            <person name="Topping I."/>
            <person name="Tsamla T."/>
            <person name="Vassiliev H."/>
            <person name="Vo A."/>
            <person name="Wangchuk T."/>
            <person name="Wangdi T."/>
            <person name="Weiand M."/>
            <person name="Wilkinson J."/>
            <person name="Wilson A."/>
            <person name="Yadav S."/>
            <person name="Young G."/>
            <person name="Yu Q."/>
            <person name="Zembek L."/>
            <person name="Zhong D."/>
            <person name="Zimmer A."/>
            <person name="Zwirko Z."/>
            <person name="Jaffe D.B."/>
            <person name="Alvarez P."/>
            <person name="Brockman W."/>
            <person name="Butler J."/>
            <person name="Chin C."/>
            <person name="Gnerre S."/>
            <person name="Grabherr M."/>
            <person name="Kleber M."/>
            <person name="Mauceli E."/>
            <person name="MacCallum I."/>
        </authorList>
    </citation>
    <scope>NUCLEOTIDE SEQUENCE [LARGE SCALE GENOMIC DNA]</scope>
    <source>
        <strain evidence="3">Tucson 14024-0371.13</strain>
    </source>
</reference>